<dbReference type="EMBL" id="RSAA01000026">
    <property type="protein sequence ID" value="RRO13807.1"/>
    <property type="molecule type" value="Genomic_DNA"/>
</dbReference>
<reference evidence="6 7" key="1">
    <citation type="submission" date="2018-11" db="EMBL/GenBank/DDBJ databases">
        <title>Saccharopolyspora rhizosphaerae sp. nov., an actinomycete isolated from rhizosphere soil in Thailand.</title>
        <authorList>
            <person name="Intra B."/>
            <person name="Euanorasetr J."/>
            <person name="Take A."/>
            <person name="Inahashi Y."/>
            <person name="Mori M."/>
            <person name="Panbangred W."/>
            <person name="Matsumoto A."/>
        </authorList>
    </citation>
    <scope>NUCLEOTIDE SEQUENCE [LARGE SCALE GENOMIC DNA]</scope>
    <source>
        <strain evidence="6 7">H219</strain>
    </source>
</reference>
<protein>
    <submittedName>
        <fullName evidence="6">S49 family peptidase</fullName>
    </submittedName>
</protein>
<comment type="similarity">
    <text evidence="1">Belongs to the peptidase S49 family.</text>
</comment>
<dbReference type="Proteomes" id="UP000274515">
    <property type="component" value="Unassembled WGS sequence"/>
</dbReference>
<evidence type="ECO:0000256" key="1">
    <source>
        <dbReference type="ARBA" id="ARBA00008683"/>
    </source>
</evidence>
<dbReference type="OrthoDB" id="9764363at2"/>
<organism evidence="6 7">
    <name type="scientific">Saccharopolyspora rhizosphaerae</name>
    <dbReference type="NCBI Taxonomy" id="2492662"/>
    <lineage>
        <taxon>Bacteria</taxon>
        <taxon>Bacillati</taxon>
        <taxon>Actinomycetota</taxon>
        <taxon>Actinomycetes</taxon>
        <taxon>Pseudonocardiales</taxon>
        <taxon>Pseudonocardiaceae</taxon>
        <taxon>Saccharopolyspora</taxon>
    </lineage>
</organism>
<feature type="domain" description="Peptidase S49" evidence="5">
    <location>
        <begin position="108"/>
        <end position="251"/>
    </location>
</feature>
<dbReference type="GO" id="GO:0006508">
    <property type="term" value="P:proteolysis"/>
    <property type="evidence" value="ECO:0007669"/>
    <property type="project" value="UniProtKB-KW"/>
</dbReference>
<dbReference type="InterPro" id="IPR047272">
    <property type="entry name" value="S49_SppA_C"/>
</dbReference>
<evidence type="ECO:0000313" key="6">
    <source>
        <dbReference type="EMBL" id="RRO13807.1"/>
    </source>
</evidence>
<keyword evidence="7" id="KW-1185">Reference proteome</keyword>
<dbReference type="RefSeq" id="WP_125092630.1">
    <property type="nucleotide sequence ID" value="NZ_RSAA01000026.1"/>
</dbReference>
<dbReference type="Gene3D" id="6.20.330.10">
    <property type="match status" value="1"/>
</dbReference>
<name>A0A3R8Q5U1_9PSEU</name>
<gene>
    <name evidence="6" type="ORF">EIL87_22800</name>
</gene>
<dbReference type="PANTHER" id="PTHR42987:SF8">
    <property type="entry name" value="PROTEINASE"/>
    <property type="match status" value="1"/>
</dbReference>
<comment type="caution">
    <text evidence="6">The sequence shown here is derived from an EMBL/GenBank/DDBJ whole genome shotgun (WGS) entry which is preliminary data.</text>
</comment>
<keyword evidence="3" id="KW-0378">Hydrolase</keyword>
<dbReference type="Pfam" id="PF01343">
    <property type="entry name" value="Peptidase_S49"/>
    <property type="match status" value="1"/>
</dbReference>
<evidence type="ECO:0000256" key="3">
    <source>
        <dbReference type="ARBA" id="ARBA00022801"/>
    </source>
</evidence>
<evidence type="ECO:0000259" key="5">
    <source>
        <dbReference type="Pfam" id="PF01343"/>
    </source>
</evidence>
<dbReference type="GO" id="GO:0008236">
    <property type="term" value="F:serine-type peptidase activity"/>
    <property type="evidence" value="ECO:0007669"/>
    <property type="project" value="UniProtKB-KW"/>
</dbReference>
<sequence length="303" mass="32916">MDEKSPRKFVDVVTTKLPKELTGRFTGKLPGVGDRKPVVAVLKLQGVITPQSSPAGRPTISIHNVESAIKRAFAFDRLSAVVLSINSPGGSPTQSALVADRIRGLAEEKGVPVVAYCEDVAASGGYWLACAADEIYAHQTSMVGSVGVVSASFGMTGLLDKLGVERRVYTAGENKVRLDPFRPVKAEDVEWLCGMQDELHGQFREWVRERRGSKLSGTEEELFSGEVWTGAKAAKLGLVDGVGTLREIVEHKFPDAQMQTVECRKTLLSRLGVAARTSRNPLANVISGLDELEHRAMWNRFGL</sequence>
<dbReference type="InterPro" id="IPR029045">
    <property type="entry name" value="ClpP/crotonase-like_dom_sf"/>
</dbReference>
<evidence type="ECO:0000256" key="2">
    <source>
        <dbReference type="ARBA" id="ARBA00022670"/>
    </source>
</evidence>
<dbReference type="CDD" id="cd07023">
    <property type="entry name" value="S49_Sppa_N_C"/>
    <property type="match status" value="1"/>
</dbReference>
<evidence type="ECO:0000256" key="4">
    <source>
        <dbReference type="ARBA" id="ARBA00022825"/>
    </source>
</evidence>
<dbReference type="SUPFAM" id="SSF52096">
    <property type="entry name" value="ClpP/crotonase"/>
    <property type="match status" value="1"/>
</dbReference>
<dbReference type="PANTHER" id="PTHR42987">
    <property type="entry name" value="PEPTIDASE S49"/>
    <property type="match status" value="1"/>
</dbReference>
<proteinExistence type="inferred from homology"/>
<keyword evidence="4" id="KW-0720">Serine protease</keyword>
<dbReference type="Gene3D" id="3.90.226.10">
    <property type="entry name" value="2-enoyl-CoA Hydratase, Chain A, domain 1"/>
    <property type="match status" value="1"/>
</dbReference>
<dbReference type="InterPro" id="IPR002142">
    <property type="entry name" value="Peptidase_S49"/>
</dbReference>
<dbReference type="AlphaFoldDB" id="A0A3R8Q5U1"/>
<evidence type="ECO:0000313" key="7">
    <source>
        <dbReference type="Proteomes" id="UP000274515"/>
    </source>
</evidence>
<keyword evidence="2" id="KW-0645">Protease</keyword>
<accession>A0A3R8Q5U1</accession>